<keyword evidence="3" id="KW-1185">Reference proteome</keyword>
<dbReference type="EMBL" id="BMCU01000006">
    <property type="protein sequence ID" value="GGG27575.1"/>
    <property type="molecule type" value="Genomic_DNA"/>
</dbReference>
<feature type="domain" description="Helix-turn-helix" evidence="1">
    <location>
        <begin position="5"/>
        <end position="53"/>
    </location>
</feature>
<dbReference type="InterPro" id="IPR010093">
    <property type="entry name" value="SinI_DNA-bd"/>
</dbReference>
<organism evidence="2 3">
    <name type="scientific">Rhodococcoides trifolii</name>
    <dbReference type="NCBI Taxonomy" id="908250"/>
    <lineage>
        <taxon>Bacteria</taxon>
        <taxon>Bacillati</taxon>
        <taxon>Actinomycetota</taxon>
        <taxon>Actinomycetes</taxon>
        <taxon>Mycobacteriales</taxon>
        <taxon>Nocardiaceae</taxon>
        <taxon>Rhodococcoides</taxon>
    </lineage>
</organism>
<dbReference type="RefSeq" id="WP_188547540.1">
    <property type="nucleotide sequence ID" value="NZ_BMCU01000006.1"/>
</dbReference>
<protein>
    <recommendedName>
        <fullName evidence="1">Helix-turn-helix domain-containing protein</fullName>
    </recommendedName>
</protein>
<reference evidence="2" key="1">
    <citation type="journal article" date="2014" name="Int. J. Syst. Evol. Microbiol.">
        <title>Complete genome sequence of Corynebacterium casei LMG S-19264T (=DSM 44701T), isolated from a smear-ripened cheese.</title>
        <authorList>
            <consortium name="US DOE Joint Genome Institute (JGI-PGF)"/>
            <person name="Walter F."/>
            <person name="Albersmeier A."/>
            <person name="Kalinowski J."/>
            <person name="Ruckert C."/>
        </authorList>
    </citation>
    <scope>NUCLEOTIDE SEQUENCE</scope>
    <source>
        <strain evidence="2">CCM 7905</strain>
    </source>
</reference>
<gene>
    <name evidence="2" type="ORF">GCM10007304_46740</name>
</gene>
<dbReference type="InterPro" id="IPR041657">
    <property type="entry name" value="HTH_17"/>
</dbReference>
<dbReference type="AlphaFoldDB" id="A0A917G7Q2"/>
<sequence>MGRSLLSINEAMSRTGLGRTSLFNRIATGEIKSVKVGKRRLIPDTAIDEFIERLEAQYAGGSDVA</sequence>
<name>A0A917G7Q2_9NOCA</name>
<dbReference type="NCBIfam" id="TIGR01764">
    <property type="entry name" value="excise"/>
    <property type="match status" value="1"/>
</dbReference>
<proteinExistence type="predicted"/>
<evidence type="ECO:0000259" key="1">
    <source>
        <dbReference type="Pfam" id="PF12728"/>
    </source>
</evidence>
<accession>A0A917G7Q2</accession>
<evidence type="ECO:0000313" key="3">
    <source>
        <dbReference type="Proteomes" id="UP000654257"/>
    </source>
</evidence>
<reference evidence="2" key="2">
    <citation type="submission" date="2020-09" db="EMBL/GenBank/DDBJ databases">
        <authorList>
            <person name="Sun Q."/>
            <person name="Sedlacek I."/>
        </authorList>
    </citation>
    <scope>NUCLEOTIDE SEQUENCE</scope>
    <source>
        <strain evidence="2">CCM 7905</strain>
    </source>
</reference>
<evidence type="ECO:0000313" key="2">
    <source>
        <dbReference type="EMBL" id="GGG27575.1"/>
    </source>
</evidence>
<dbReference type="GO" id="GO:0003677">
    <property type="term" value="F:DNA binding"/>
    <property type="evidence" value="ECO:0007669"/>
    <property type="project" value="InterPro"/>
</dbReference>
<dbReference type="Proteomes" id="UP000654257">
    <property type="component" value="Unassembled WGS sequence"/>
</dbReference>
<dbReference type="Pfam" id="PF12728">
    <property type="entry name" value="HTH_17"/>
    <property type="match status" value="1"/>
</dbReference>
<comment type="caution">
    <text evidence="2">The sequence shown here is derived from an EMBL/GenBank/DDBJ whole genome shotgun (WGS) entry which is preliminary data.</text>
</comment>